<protein>
    <submittedName>
        <fullName evidence="2">Regulatory protein</fullName>
    </submittedName>
</protein>
<dbReference type="PATRIC" id="fig|1003195.11.peg.4860"/>
<keyword evidence="3" id="KW-1185">Reference proteome</keyword>
<dbReference type="eggNOG" id="COG1396">
    <property type="taxonomic scope" value="Bacteria"/>
</dbReference>
<accession>F8JWH1</accession>
<dbReference type="Proteomes" id="UP000007842">
    <property type="component" value="Chromosome"/>
</dbReference>
<evidence type="ECO:0000313" key="3">
    <source>
        <dbReference type="Proteomes" id="UP000007842"/>
    </source>
</evidence>
<dbReference type="SUPFAM" id="SSF47413">
    <property type="entry name" value="lambda repressor-like DNA-binding domains"/>
    <property type="match status" value="1"/>
</dbReference>
<organism evidence="2 3">
    <name type="scientific">Streptantibioticus cattleyicolor (strain ATCC 35852 / DSM 46488 / JCM 4925 / NBRC 14057 / NRRL 8057)</name>
    <name type="common">Streptomyces cattleya</name>
    <dbReference type="NCBI Taxonomy" id="1003195"/>
    <lineage>
        <taxon>Bacteria</taxon>
        <taxon>Bacillati</taxon>
        <taxon>Actinomycetota</taxon>
        <taxon>Actinomycetes</taxon>
        <taxon>Kitasatosporales</taxon>
        <taxon>Streptomycetaceae</taxon>
        <taxon>Streptantibioticus</taxon>
    </lineage>
</organism>
<dbReference type="KEGG" id="scy:SCATT_33800"/>
<dbReference type="KEGG" id="sct:SCAT_3389"/>
<dbReference type="Pfam" id="PF19054">
    <property type="entry name" value="DUF5753"/>
    <property type="match status" value="1"/>
</dbReference>
<accession>G8WQZ2</accession>
<reference evidence="3" key="1">
    <citation type="submission" date="2011-12" db="EMBL/GenBank/DDBJ databases">
        <title>Complete genome sequence of Streptomyces cattleya strain DSM 46488.</title>
        <authorList>
            <person name="Ou H.-Y."/>
            <person name="Li P."/>
            <person name="Zhao C."/>
            <person name="O'Hagan D."/>
            <person name="Deng Z."/>
        </authorList>
    </citation>
    <scope>NUCLEOTIDE SEQUENCE [LARGE SCALE GENOMIC DNA]</scope>
    <source>
        <strain evidence="3">ATCC 35852 / DSM 46488 / JCM 4925 / NBRC 14057 / NRRL 8057</strain>
    </source>
</reference>
<feature type="domain" description="HTH cro/C1-type" evidence="1">
    <location>
        <begin position="16"/>
        <end position="46"/>
    </location>
</feature>
<dbReference type="InterPro" id="IPR010982">
    <property type="entry name" value="Lambda_DNA-bd_dom_sf"/>
</dbReference>
<dbReference type="OrthoDB" id="4285266at2"/>
<evidence type="ECO:0000259" key="1">
    <source>
        <dbReference type="PROSITE" id="PS50943"/>
    </source>
</evidence>
<dbReference type="InterPro" id="IPR043917">
    <property type="entry name" value="DUF5753"/>
</dbReference>
<sequence length="281" mass="31587">MRNGPTTRRRQLGATMRKLRTRKGMTLEEAGRLVGVSKATVSRYETTEGPVKWLVVDALCREYGASEAERTAIVQMAKDAKLQGWWTPYTDTIPEWMNLMLTLENEATREDQFATMYVPGLLQTRRYAEAVHRASERSVPDAEVERMVGIRMRRQELFRRPRPPHIWAVLDESVIRRVVGGGGVMREQLAHLSACADSPHVTVQVLPFSTGAHASASGSFVVLGGAEPSLDVVYLDTLAGALFLETEAELDRYRRAFIYLKARALDPESSITLIRQAEREL</sequence>
<dbReference type="CDD" id="cd00093">
    <property type="entry name" value="HTH_XRE"/>
    <property type="match status" value="1"/>
</dbReference>
<dbReference type="Pfam" id="PF13560">
    <property type="entry name" value="HTH_31"/>
    <property type="match status" value="1"/>
</dbReference>
<dbReference type="AlphaFoldDB" id="F8JWH1"/>
<dbReference type="HOGENOM" id="CLU_055817_1_3_11"/>
<dbReference type="RefSeq" id="WP_014144118.1">
    <property type="nucleotide sequence ID" value="NC_016111.1"/>
</dbReference>
<evidence type="ECO:0000313" key="2">
    <source>
        <dbReference type="EMBL" id="AEW95751.1"/>
    </source>
</evidence>
<dbReference type="PROSITE" id="PS50943">
    <property type="entry name" value="HTH_CROC1"/>
    <property type="match status" value="1"/>
</dbReference>
<proteinExistence type="predicted"/>
<dbReference type="EMBL" id="CP003219">
    <property type="protein sequence ID" value="AEW95751.1"/>
    <property type="molecule type" value="Genomic_DNA"/>
</dbReference>
<dbReference type="Gene3D" id="1.10.260.40">
    <property type="entry name" value="lambda repressor-like DNA-binding domains"/>
    <property type="match status" value="1"/>
</dbReference>
<name>F8JWH1_STREN</name>
<dbReference type="STRING" id="1003195.SCATT_33800"/>
<dbReference type="SMART" id="SM00530">
    <property type="entry name" value="HTH_XRE"/>
    <property type="match status" value="1"/>
</dbReference>
<gene>
    <name evidence="2" type="ordered locus">SCATT_33800</name>
</gene>
<dbReference type="InterPro" id="IPR001387">
    <property type="entry name" value="Cro/C1-type_HTH"/>
</dbReference>
<dbReference type="GO" id="GO:0003677">
    <property type="term" value="F:DNA binding"/>
    <property type="evidence" value="ECO:0007669"/>
    <property type="project" value="InterPro"/>
</dbReference>